<gene>
    <name evidence="3" type="ORF">FB458_0834</name>
</gene>
<name>A0A542DXF8_9MICO</name>
<feature type="region of interest" description="Disordered" evidence="1">
    <location>
        <begin position="80"/>
        <end position="105"/>
    </location>
</feature>
<evidence type="ECO:0000313" key="3">
    <source>
        <dbReference type="EMBL" id="TQJ07766.1"/>
    </source>
</evidence>
<evidence type="ECO:0000256" key="1">
    <source>
        <dbReference type="SAM" id="MobiDB-lite"/>
    </source>
</evidence>
<keyword evidence="4" id="KW-1185">Reference proteome</keyword>
<dbReference type="RefSeq" id="WP_141847015.1">
    <property type="nucleotide sequence ID" value="NZ_BAAAPR010000016.1"/>
</dbReference>
<comment type="caution">
    <text evidence="3">The sequence shown here is derived from an EMBL/GenBank/DDBJ whole genome shotgun (WGS) entry which is preliminary data.</text>
</comment>
<feature type="compositionally biased region" description="Low complexity" evidence="1">
    <location>
        <begin position="36"/>
        <end position="48"/>
    </location>
</feature>
<feature type="chain" id="PRO_5039389834" description="Lipoprotein" evidence="2">
    <location>
        <begin position="23"/>
        <end position="173"/>
    </location>
</feature>
<dbReference type="EMBL" id="VFMN01000001">
    <property type="protein sequence ID" value="TQJ07766.1"/>
    <property type="molecule type" value="Genomic_DNA"/>
</dbReference>
<dbReference type="Proteomes" id="UP000317893">
    <property type="component" value="Unassembled WGS sequence"/>
</dbReference>
<feature type="compositionally biased region" description="Pro residues" evidence="1">
    <location>
        <begin position="80"/>
        <end position="89"/>
    </location>
</feature>
<evidence type="ECO:0000313" key="4">
    <source>
        <dbReference type="Proteomes" id="UP000317893"/>
    </source>
</evidence>
<proteinExistence type="predicted"/>
<dbReference type="PROSITE" id="PS51257">
    <property type="entry name" value="PROKAR_LIPOPROTEIN"/>
    <property type="match status" value="1"/>
</dbReference>
<keyword evidence="2" id="KW-0732">Signal</keyword>
<feature type="compositionally biased region" description="Polar residues" evidence="1">
    <location>
        <begin position="94"/>
        <end position="105"/>
    </location>
</feature>
<sequence>MTRGRVATALTGLGLVAVPVLVGCASHDGSTPPPSTTSTASPTTSGGSPVDGTRITSLGDLAAAFGCPTSVTPITIPPTTTPAPLPPPVTSGTATVQPPATGTPTVSPAAVVCASRYAGGEALYLWYAPTPADRDVAVRAALARAKYVHAGPNWVAGGDVDPKMGSVGGEVYR</sequence>
<evidence type="ECO:0000256" key="2">
    <source>
        <dbReference type="SAM" id="SignalP"/>
    </source>
</evidence>
<dbReference type="AlphaFoldDB" id="A0A542DXF8"/>
<feature type="region of interest" description="Disordered" evidence="1">
    <location>
        <begin position="27"/>
        <end position="53"/>
    </location>
</feature>
<accession>A0A542DXF8</accession>
<protein>
    <recommendedName>
        <fullName evidence="5">Lipoprotein</fullName>
    </recommendedName>
</protein>
<feature type="signal peptide" evidence="2">
    <location>
        <begin position="1"/>
        <end position="22"/>
    </location>
</feature>
<reference evidence="3 4" key="1">
    <citation type="submission" date="2019-06" db="EMBL/GenBank/DDBJ databases">
        <title>Sequencing the genomes of 1000 actinobacteria strains.</title>
        <authorList>
            <person name="Klenk H.-P."/>
        </authorList>
    </citation>
    <scope>NUCLEOTIDE SEQUENCE [LARGE SCALE GENOMIC DNA]</scope>
    <source>
        <strain evidence="3 4">DSM 18607</strain>
    </source>
</reference>
<evidence type="ECO:0008006" key="5">
    <source>
        <dbReference type="Google" id="ProtNLM"/>
    </source>
</evidence>
<organism evidence="3 4">
    <name type="scientific">Lapillicoccus jejuensis</name>
    <dbReference type="NCBI Taxonomy" id="402171"/>
    <lineage>
        <taxon>Bacteria</taxon>
        <taxon>Bacillati</taxon>
        <taxon>Actinomycetota</taxon>
        <taxon>Actinomycetes</taxon>
        <taxon>Micrococcales</taxon>
        <taxon>Intrasporangiaceae</taxon>
        <taxon>Lapillicoccus</taxon>
    </lineage>
</organism>